<gene>
    <name evidence="2" type="ORF">BJX66DRAFT_178896</name>
</gene>
<evidence type="ECO:0000313" key="3">
    <source>
        <dbReference type="Proteomes" id="UP001610563"/>
    </source>
</evidence>
<accession>A0ABR4G7I4</accession>
<feature type="compositionally biased region" description="Polar residues" evidence="1">
    <location>
        <begin position="94"/>
        <end position="110"/>
    </location>
</feature>
<dbReference type="Proteomes" id="UP001610563">
    <property type="component" value="Unassembled WGS sequence"/>
</dbReference>
<dbReference type="EMBL" id="JBFTWV010000039">
    <property type="protein sequence ID" value="KAL2794992.1"/>
    <property type="molecule type" value="Genomic_DNA"/>
</dbReference>
<sequence length="182" mass="19712">MFLCSQPLITVLSPQYIPFNLTVILMSEEAFSEPHCSQEPAGHLASCHGEPTGYAALAARSPSPAVISIQNDHHEAIATSEFEIRHQYTEPSFLVSTKSGAKSQETVQRTKASKLKERGALEGEDEPGAPVSELEPEDVKQHQERQSSLAKTKSPDSLTGGQSLMITELPNSRIAPPSSTLF</sequence>
<evidence type="ECO:0000256" key="1">
    <source>
        <dbReference type="SAM" id="MobiDB-lite"/>
    </source>
</evidence>
<feature type="compositionally biased region" description="Polar residues" evidence="1">
    <location>
        <begin position="146"/>
        <end position="165"/>
    </location>
</feature>
<keyword evidence="3" id="KW-1185">Reference proteome</keyword>
<feature type="region of interest" description="Disordered" evidence="1">
    <location>
        <begin position="94"/>
        <end position="182"/>
    </location>
</feature>
<evidence type="ECO:0000313" key="2">
    <source>
        <dbReference type="EMBL" id="KAL2794992.1"/>
    </source>
</evidence>
<comment type="caution">
    <text evidence="2">The sequence shown here is derived from an EMBL/GenBank/DDBJ whole genome shotgun (WGS) entry which is preliminary data.</text>
</comment>
<organism evidence="2 3">
    <name type="scientific">Aspergillus keveii</name>
    <dbReference type="NCBI Taxonomy" id="714993"/>
    <lineage>
        <taxon>Eukaryota</taxon>
        <taxon>Fungi</taxon>
        <taxon>Dikarya</taxon>
        <taxon>Ascomycota</taxon>
        <taxon>Pezizomycotina</taxon>
        <taxon>Eurotiomycetes</taxon>
        <taxon>Eurotiomycetidae</taxon>
        <taxon>Eurotiales</taxon>
        <taxon>Aspergillaceae</taxon>
        <taxon>Aspergillus</taxon>
        <taxon>Aspergillus subgen. Nidulantes</taxon>
    </lineage>
</organism>
<name>A0ABR4G7I4_9EURO</name>
<reference evidence="2 3" key="1">
    <citation type="submission" date="2024-07" db="EMBL/GenBank/DDBJ databases">
        <title>Section-level genome sequencing and comparative genomics of Aspergillus sections Usti and Cavernicolus.</title>
        <authorList>
            <consortium name="Lawrence Berkeley National Laboratory"/>
            <person name="Nybo J.L."/>
            <person name="Vesth T.C."/>
            <person name="Theobald S."/>
            <person name="Frisvad J.C."/>
            <person name="Larsen T.O."/>
            <person name="Kjaerboelling I."/>
            <person name="Rothschild-Mancinelli K."/>
            <person name="Lyhne E.K."/>
            <person name="Kogle M.E."/>
            <person name="Barry K."/>
            <person name="Clum A."/>
            <person name="Na H."/>
            <person name="Ledsgaard L."/>
            <person name="Lin J."/>
            <person name="Lipzen A."/>
            <person name="Kuo A."/>
            <person name="Riley R."/>
            <person name="Mondo S."/>
            <person name="Labutti K."/>
            <person name="Haridas S."/>
            <person name="Pangalinan J."/>
            <person name="Salamov A.A."/>
            <person name="Simmons B.A."/>
            <person name="Magnuson J.K."/>
            <person name="Chen J."/>
            <person name="Drula E."/>
            <person name="Henrissat B."/>
            <person name="Wiebenga A."/>
            <person name="Lubbers R.J."/>
            <person name="Gomes A.C."/>
            <person name="Makela M.R."/>
            <person name="Stajich J."/>
            <person name="Grigoriev I.V."/>
            <person name="Mortensen U.H."/>
            <person name="De Vries R.P."/>
            <person name="Baker S.E."/>
            <person name="Andersen M.R."/>
        </authorList>
    </citation>
    <scope>NUCLEOTIDE SEQUENCE [LARGE SCALE GENOMIC DNA]</scope>
    <source>
        <strain evidence="2 3">CBS 209.92</strain>
    </source>
</reference>
<protein>
    <submittedName>
        <fullName evidence="2">Uncharacterized protein</fullName>
    </submittedName>
</protein>
<proteinExistence type="predicted"/>